<name>A0A2A4T1T3_9DELT</name>
<proteinExistence type="predicted"/>
<dbReference type="Gene3D" id="3.40.30.10">
    <property type="entry name" value="Glutaredoxin"/>
    <property type="match status" value="1"/>
</dbReference>
<evidence type="ECO:0000313" key="4">
    <source>
        <dbReference type="EMBL" id="PCI27105.1"/>
    </source>
</evidence>
<dbReference type="EMBL" id="NVSR01000074">
    <property type="protein sequence ID" value="PCI27105.1"/>
    <property type="molecule type" value="Genomic_DNA"/>
</dbReference>
<evidence type="ECO:0000256" key="2">
    <source>
        <dbReference type="ARBA" id="ARBA00023004"/>
    </source>
</evidence>
<evidence type="ECO:0000313" key="5">
    <source>
        <dbReference type="Proteomes" id="UP000218113"/>
    </source>
</evidence>
<dbReference type="GO" id="GO:0051536">
    <property type="term" value="F:iron-sulfur cluster binding"/>
    <property type="evidence" value="ECO:0007669"/>
    <property type="project" value="UniProtKB-KW"/>
</dbReference>
<evidence type="ECO:0000256" key="3">
    <source>
        <dbReference type="ARBA" id="ARBA00023014"/>
    </source>
</evidence>
<dbReference type="PANTHER" id="PTHR43578">
    <property type="entry name" value="NADH-QUINONE OXIDOREDUCTASE SUBUNIT F"/>
    <property type="match status" value="1"/>
</dbReference>
<dbReference type="Pfam" id="PF01257">
    <property type="entry name" value="2Fe-2S_thioredx"/>
    <property type="match status" value="1"/>
</dbReference>
<dbReference type="AlphaFoldDB" id="A0A2A4T1T3"/>
<keyword evidence="2" id="KW-0408">Iron</keyword>
<reference evidence="5" key="1">
    <citation type="submission" date="2017-08" db="EMBL/GenBank/DDBJ databases">
        <title>A dynamic microbial community with high functional redundancy inhabits the cold, oxic subseafloor aquifer.</title>
        <authorList>
            <person name="Tully B.J."/>
            <person name="Wheat C.G."/>
            <person name="Glazer B.T."/>
            <person name="Huber J.A."/>
        </authorList>
    </citation>
    <scope>NUCLEOTIDE SEQUENCE [LARGE SCALE GENOMIC DNA]</scope>
</reference>
<comment type="caution">
    <text evidence="4">The sequence shown here is derived from an EMBL/GenBank/DDBJ whole genome shotgun (WGS) entry which is preliminary data.</text>
</comment>
<dbReference type="InterPro" id="IPR036249">
    <property type="entry name" value="Thioredoxin-like_sf"/>
</dbReference>
<dbReference type="PANTHER" id="PTHR43578:SF3">
    <property type="entry name" value="NADH-QUINONE OXIDOREDUCTASE SUBUNIT F"/>
    <property type="match status" value="1"/>
</dbReference>
<dbReference type="SUPFAM" id="SSF52833">
    <property type="entry name" value="Thioredoxin-like"/>
    <property type="match status" value="1"/>
</dbReference>
<protein>
    <submittedName>
        <fullName evidence="4">Ferredoxin</fullName>
    </submittedName>
</protein>
<sequence length="107" mass="11814">MSLLTHHFFVCVNDRPAGHPKGSCVEKGAAAIVDAMRRKVEEKNLWGKVQVTGTGCLGPCQAGPVVVVYPEGIWYRVPTPADVDEIFEQHVGQGKPVERLQFDPERM</sequence>
<gene>
    <name evidence="4" type="ORF">COB67_09305</name>
</gene>
<dbReference type="GO" id="GO:0046872">
    <property type="term" value="F:metal ion binding"/>
    <property type="evidence" value="ECO:0007669"/>
    <property type="project" value="UniProtKB-KW"/>
</dbReference>
<keyword evidence="3" id="KW-0411">Iron-sulfur</keyword>
<dbReference type="CDD" id="cd02980">
    <property type="entry name" value="TRX_Fd_family"/>
    <property type="match status" value="1"/>
</dbReference>
<evidence type="ECO:0000256" key="1">
    <source>
        <dbReference type="ARBA" id="ARBA00022723"/>
    </source>
</evidence>
<accession>A0A2A4T1T3</accession>
<dbReference type="Proteomes" id="UP000218113">
    <property type="component" value="Unassembled WGS sequence"/>
</dbReference>
<keyword evidence="1" id="KW-0479">Metal-binding</keyword>
<organism evidence="4 5">
    <name type="scientific">SAR324 cluster bacterium</name>
    <dbReference type="NCBI Taxonomy" id="2024889"/>
    <lineage>
        <taxon>Bacteria</taxon>
        <taxon>Deltaproteobacteria</taxon>
        <taxon>SAR324 cluster</taxon>
    </lineage>
</organism>